<dbReference type="Pfam" id="PF09836">
    <property type="entry name" value="DUF2063"/>
    <property type="match status" value="1"/>
</dbReference>
<dbReference type="Pfam" id="PF22106">
    <property type="entry name" value="NGO1945_C"/>
    <property type="match status" value="1"/>
</dbReference>
<proteinExistence type="predicted"/>
<organism evidence="3 4">
    <name type="scientific">Woeseia oceani</name>
    <dbReference type="NCBI Taxonomy" id="1548547"/>
    <lineage>
        <taxon>Bacteria</taxon>
        <taxon>Pseudomonadati</taxon>
        <taxon>Pseudomonadota</taxon>
        <taxon>Gammaproteobacteria</taxon>
        <taxon>Woeseiales</taxon>
        <taxon>Woeseiaceae</taxon>
        <taxon>Woeseia</taxon>
    </lineage>
</organism>
<dbReference type="EMBL" id="CP016268">
    <property type="protein sequence ID" value="ANO51695.1"/>
    <property type="molecule type" value="Genomic_DNA"/>
</dbReference>
<dbReference type="Proteomes" id="UP000092695">
    <property type="component" value="Chromosome"/>
</dbReference>
<name>A0A193LGM5_9GAMM</name>
<dbReference type="RefSeq" id="WP_068616281.1">
    <property type="nucleotide sequence ID" value="NZ_CP016268.1"/>
</dbReference>
<gene>
    <name evidence="3" type="ORF">BA177_11195</name>
</gene>
<protein>
    <submittedName>
        <fullName evidence="3">Uncharacterized protein</fullName>
    </submittedName>
</protein>
<dbReference type="Gene3D" id="3.90.930.50">
    <property type="match status" value="1"/>
</dbReference>
<accession>A0A193LGM5</accession>
<dbReference type="AlphaFoldDB" id="A0A193LGM5"/>
<evidence type="ECO:0000259" key="2">
    <source>
        <dbReference type="Pfam" id="PF22106"/>
    </source>
</evidence>
<reference evidence="3 4" key="1">
    <citation type="submission" date="2016-06" db="EMBL/GenBank/DDBJ databases">
        <title>Complete genome sequence of a deep-branching marine Gamma Proteobacterium Woeseia oceani type strain XK5.</title>
        <authorList>
            <person name="Mu D."/>
            <person name="Du Z."/>
        </authorList>
    </citation>
    <scope>NUCLEOTIDE SEQUENCE [LARGE SCALE GENOMIC DNA]</scope>
    <source>
        <strain evidence="3 4">XK5</strain>
    </source>
</reference>
<keyword evidence="4" id="KW-1185">Reference proteome</keyword>
<evidence type="ECO:0000313" key="3">
    <source>
        <dbReference type="EMBL" id="ANO51695.1"/>
    </source>
</evidence>
<dbReference type="Gene3D" id="1.10.150.690">
    <property type="entry name" value="DUF2063"/>
    <property type="match status" value="1"/>
</dbReference>
<feature type="domain" description="NGO1945-like C-terminal" evidence="2">
    <location>
        <begin position="148"/>
        <end position="244"/>
    </location>
</feature>
<dbReference type="KEGG" id="woc:BA177_11195"/>
<sequence>MADIPAFQKAQYAFAAHIRDPDHAPAPDAIEDRRMAIYRELFFNNLFKLLGSTFPVLKALYGDSGWRRLVRAFMISHQAQTPYFLEIPKEFIAFLQDEYELTQDDPAFLIELAHYEWAELALSVSDESNDLSRIDGDGDLQAGVPIKSVLAWTLAYRFPVHRIDATYQPDEAPEQATFLSVYRKDNDELGFMELNPLTARLLEMIADNQEGHNGRDIILGLAQEIAYTDQNALLEHGAVALGEMREAGILLGTARNPD</sequence>
<dbReference type="InterPro" id="IPR018640">
    <property type="entry name" value="DUF2063"/>
</dbReference>
<dbReference type="InterPro" id="IPR054098">
    <property type="entry name" value="NGO1945-like_C"/>
</dbReference>
<dbReference type="InterPro" id="IPR044922">
    <property type="entry name" value="DUF2063_N_sf"/>
</dbReference>
<evidence type="ECO:0000313" key="4">
    <source>
        <dbReference type="Proteomes" id="UP000092695"/>
    </source>
</evidence>
<evidence type="ECO:0000259" key="1">
    <source>
        <dbReference type="Pfam" id="PF09836"/>
    </source>
</evidence>
<dbReference type="STRING" id="1548547.BA177_11195"/>
<feature type="domain" description="Putative DNA-binding" evidence="1">
    <location>
        <begin position="10"/>
        <end position="95"/>
    </location>
</feature>